<organism evidence="2 3">
    <name type="scientific">Skermanella stibiiresistens SB22</name>
    <dbReference type="NCBI Taxonomy" id="1385369"/>
    <lineage>
        <taxon>Bacteria</taxon>
        <taxon>Pseudomonadati</taxon>
        <taxon>Pseudomonadota</taxon>
        <taxon>Alphaproteobacteria</taxon>
        <taxon>Rhodospirillales</taxon>
        <taxon>Azospirillaceae</taxon>
        <taxon>Skermanella</taxon>
    </lineage>
</organism>
<proteinExistence type="predicted"/>
<gene>
    <name evidence="2" type="ORF">N825_27685</name>
</gene>
<accession>W9H5I9</accession>
<dbReference type="OrthoDB" id="7067722at2"/>
<evidence type="ECO:0000313" key="2">
    <source>
        <dbReference type="EMBL" id="EWY41500.1"/>
    </source>
</evidence>
<dbReference type="RefSeq" id="WP_157619034.1">
    <property type="nucleotide sequence ID" value="NZ_AVFL01000004.1"/>
</dbReference>
<protein>
    <submittedName>
        <fullName evidence="2">Uncharacterized protein</fullName>
    </submittedName>
</protein>
<reference evidence="2 3" key="1">
    <citation type="submission" date="2013-08" db="EMBL/GenBank/DDBJ databases">
        <title>The genome sequence of Skermanella stibiiresistens.</title>
        <authorList>
            <person name="Zhu W."/>
            <person name="Wang G."/>
        </authorList>
    </citation>
    <scope>NUCLEOTIDE SEQUENCE [LARGE SCALE GENOMIC DNA]</scope>
    <source>
        <strain evidence="2 3">SB22</strain>
    </source>
</reference>
<sequence length="122" mass="12635">MSPNPAPDATPDPEPPAAAPMEEVAAEEDGTKQAGAGESDGALASFGDLAADLAVFAETLEDEEAGVAMSIDRMTIDLPVELEVRVGEDGRVALGSEPPTQYTDTSVMPVFHRLRITLGGPD</sequence>
<feature type="compositionally biased region" description="Pro residues" evidence="1">
    <location>
        <begin position="1"/>
        <end position="18"/>
    </location>
</feature>
<dbReference type="Proteomes" id="UP000019486">
    <property type="component" value="Unassembled WGS sequence"/>
</dbReference>
<comment type="caution">
    <text evidence="2">The sequence shown here is derived from an EMBL/GenBank/DDBJ whole genome shotgun (WGS) entry which is preliminary data.</text>
</comment>
<name>W9H5I9_9PROT</name>
<keyword evidence="3" id="KW-1185">Reference proteome</keyword>
<dbReference type="STRING" id="1385369.N825_27685"/>
<feature type="region of interest" description="Disordered" evidence="1">
    <location>
        <begin position="1"/>
        <end position="42"/>
    </location>
</feature>
<dbReference type="AlphaFoldDB" id="W9H5I9"/>
<evidence type="ECO:0000313" key="3">
    <source>
        <dbReference type="Proteomes" id="UP000019486"/>
    </source>
</evidence>
<dbReference type="EMBL" id="AVFL01000004">
    <property type="protein sequence ID" value="EWY41500.1"/>
    <property type="molecule type" value="Genomic_DNA"/>
</dbReference>
<evidence type="ECO:0000256" key="1">
    <source>
        <dbReference type="SAM" id="MobiDB-lite"/>
    </source>
</evidence>